<dbReference type="AlphaFoldDB" id="A0A0S7YHA6"/>
<accession>A0A0S7YHA6</accession>
<evidence type="ECO:0000313" key="1">
    <source>
        <dbReference type="EMBL" id="KPJ73593.1"/>
    </source>
</evidence>
<dbReference type="EMBL" id="LJNI01000031">
    <property type="protein sequence ID" value="KPJ73593.1"/>
    <property type="molecule type" value="Genomic_DNA"/>
</dbReference>
<name>A0A0S7YHA6_UNCT6</name>
<evidence type="ECO:0000313" key="2">
    <source>
        <dbReference type="Proteomes" id="UP000051012"/>
    </source>
</evidence>
<proteinExistence type="predicted"/>
<protein>
    <recommendedName>
        <fullName evidence="3">GON domain-containing protein</fullName>
    </recommendedName>
</protein>
<organism evidence="1 2">
    <name type="scientific">candidate division TA06 bacterium DG_78</name>
    <dbReference type="NCBI Taxonomy" id="1703772"/>
    <lineage>
        <taxon>Bacteria</taxon>
        <taxon>Bacteria division TA06</taxon>
    </lineage>
</organism>
<comment type="caution">
    <text evidence="1">The sequence shown here is derived from an EMBL/GenBank/DDBJ whole genome shotgun (WGS) entry which is preliminary data.</text>
</comment>
<reference evidence="1 2" key="1">
    <citation type="journal article" date="2015" name="Microbiome">
        <title>Genomic resolution of linkages in carbon, nitrogen, and sulfur cycling among widespread estuary sediment bacteria.</title>
        <authorList>
            <person name="Baker B.J."/>
            <person name="Lazar C.S."/>
            <person name="Teske A.P."/>
            <person name="Dick G.J."/>
        </authorList>
    </citation>
    <scope>NUCLEOTIDE SEQUENCE [LARGE SCALE GENOMIC DNA]</scope>
    <source>
        <strain evidence="1">DG_78</strain>
    </source>
</reference>
<dbReference type="Pfam" id="PF12675">
    <property type="entry name" value="DUF3795"/>
    <property type="match status" value="1"/>
</dbReference>
<dbReference type="PATRIC" id="fig|1703772.3.peg.1196"/>
<evidence type="ECO:0008006" key="3">
    <source>
        <dbReference type="Google" id="ProtNLM"/>
    </source>
</evidence>
<dbReference type="Proteomes" id="UP000051012">
    <property type="component" value="Unassembled WGS sequence"/>
</dbReference>
<dbReference type="InterPro" id="IPR024227">
    <property type="entry name" value="DUF3795"/>
</dbReference>
<sequence length="148" mass="17114">MAKKNKNLIAYCGLYCGDCFGYKGTIADLARDLRKELRQTKFDRTARGLSKYFKQFKHYDSCYDVLGLMVRFRCKRTCHSGGGPPFCKIRTCCVKKGLNGCWECSEFEKCKKLNFLEGVHGIGHLRNLRILKKKGVKAFLEAKKYWFA</sequence>
<gene>
    <name evidence="1" type="ORF">AMJ52_03495</name>
</gene>